<evidence type="ECO:0000313" key="2">
    <source>
        <dbReference type="EMBL" id="EFX76858.1"/>
    </source>
</evidence>
<dbReference type="HOGENOM" id="CLU_1929697_0_0_1"/>
<sequence>MKDDRGPYDATTPSMLILFSTLTQRSPGSKSSSLSSNSCSAVSRCITDYHHQEDRYDLQRQVAGEAQQEVGGMQVAGRDGRHLPARHGKKRLGNALEVNGPENVVARQVKKRLGNVIETNGKRTTHSGMIP</sequence>
<evidence type="ECO:0000313" key="3">
    <source>
        <dbReference type="Proteomes" id="UP000000305"/>
    </source>
</evidence>
<feature type="region of interest" description="Disordered" evidence="1">
    <location>
        <begin position="65"/>
        <end position="87"/>
    </location>
</feature>
<proteinExistence type="predicted"/>
<protein>
    <submittedName>
        <fullName evidence="2">Uncharacterized protein</fullName>
    </submittedName>
</protein>
<dbReference type="InParanoid" id="E9GUF2"/>
<reference evidence="2 3" key="1">
    <citation type="journal article" date="2011" name="Science">
        <title>The ecoresponsive genome of Daphnia pulex.</title>
        <authorList>
            <person name="Colbourne J.K."/>
            <person name="Pfrender M.E."/>
            <person name="Gilbert D."/>
            <person name="Thomas W.K."/>
            <person name="Tucker A."/>
            <person name="Oakley T.H."/>
            <person name="Tokishita S."/>
            <person name="Aerts A."/>
            <person name="Arnold G.J."/>
            <person name="Basu M.K."/>
            <person name="Bauer D.J."/>
            <person name="Caceres C.E."/>
            <person name="Carmel L."/>
            <person name="Casola C."/>
            <person name="Choi J.H."/>
            <person name="Detter J.C."/>
            <person name="Dong Q."/>
            <person name="Dusheyko S."/>
            <person name="Eads B.D."/>
            <person name="Frohlich T."/>
            <person name="Geiler-Samerotte K.A."/>
            <person name="Gerlach D."/>
            <person name="Hatcher P."/>
            <person name="Jogdeo S."/>
            <person name="Krijgsveld J."/>
            <person name="Kriventseva E.V."/>
            <person name="Kultz D."/>
            <person name="Laforsch C."/>
            <person name="Lindquist E."/>
            <person name="Lopez J."/>
            <person name="Manak J.R."/>
            <person name="Muller J."/>
            <person name="Pangilinan J."/>
            <person name="Patwardhan R.P."/>
            <person name="Pitluck S."/>
            <person name="Pritham E.J."/>
            <person name="Rechtsteiner A."/>
            <person name="Rho M."/>
            <person name="Rogozin I.B."/>
            <person name="Sakarya O."/>
            <person name="Salamov A."/>
            <person name="Schaack S."/>
            <person name="Shapiro H."/>
            <person name="Shiga Y."/>
            <person name="Skalitzky C."/>
            <person name="Smith Z."/>
            <person name="Souvorov A."/>
            <person name="Sung W."/>
            <person name="Tang Z."/>
            <person name="Tsuchiya D."/>
            <person name="Tu H."/>
            <person name="Vos H."/>
            <person name="Wang M."/>
            <person name="Wolf Y.I."/>
            <person name="Yamagata H."/>
            <person name="Yamada T."/>
            <person name="Ye Y."/>
            <person name="Shaw J.R."/>
            <person name="Andrews J."/>
            <person name="Crease T.J."/>
            <person name="Tang H."/>
            <person name="Lucas S.M."/>
            <person name="Robertson H.M."/>
            <person name="Bork P."/>
            <person name="Koonin E.V."/>
            <person name="Zdobnov E.M."/>
            <person name="Grigoriev I.V."/>
            <person name="Lynch M."/>
            <person name="Boore J.L."/>
        </authorList>
    </citation>
    <scope>NUCLEOTIDE SEQUENCE [LARGE SCALE GENOMIC DNA]</scope>
</reference>
<keyword evidence="3" id="KW-1185">Reference proteome</keyword>
<organism evidence="2 3">
    <name type="scientific">Daphnia pulex</name>
    <name type="common">Water flea</name>
    <dbReference type="NCBI Taxonomy" id="6669"/>
    <lineage>
        <taxon>Eukaryota</taxon>
        <taxon>Metazoa</taxon>
        <taxon>Ecdysozoa</taxon>
        <taxon>Arthropoda</taxon>
        <taxon>Crustacea</taxon>
        <taxon>Branchiopoda</taxon>
        <taxon>Diplostraca</taxon>
        <taxon>Cladocera</taxon>
        <taxon>Anomopoda</taxon>
        <taxon>Daphniidae</taxon>
        <taxon>Daphnia</taxon>
    </lineage>
</organism>
<accession>E9GUF2</accession>
<dbReference type="KEGG" id="dpx:DAPPUDRAFT_322042"/>
<dbReference type="Proteomes" id="UP000000305">
    <property type="component" value="Unassembled WGS sequence"/>
</dbReference>
<gene>
    <name evidence="2" type="ORF">DAPPUDRAFT_322042</name>
</gene>
<dbReference type="AlphaFoldDB" id="E9GUF2"/>
<name>E9GUF2_DAPPU</name>
<dbReference type="EMBL" id="GL732566">
    <property type="protein sequence ID" value="EFX76858.1"/>
    <property type="molecule type" value="Genomic_DNA"/>
</dbReference>
<evidence type="ECO:0000256" key="1">
    <source>
        <dbReference type="SAM" id="MobiDB-lite"/>
    </source>
</evidence>